<comment type="caution">
    <text evidence="2">The sequence shown here is derived from an EMBL/GenBank/DDBJ whole genome shotgun (WGS) entry which is preliminary data.</text>
</comment>
<organism evidence="2 3">
    <name type="scientific">Elysia marginata</name>
    <dbReference type="NCBI Taxonomy" id="1093978"/>
    <lineage>
        <taxon>Eukaryota</taxon>
        <taxon>Metazoa</taxon>
        <taxon>Spiralia</taxon>
        <taxon>Lophotrochozoa</taxon>
        <taxon>Mollusca</taxon>
        <taxon>Gastropoda</taxon>
        <taxon>Heterobranchia</taxon>
        <taxon>Euthyneura</taxon>
        <taxon>Panpulmonata</taxon>
        <taxon>Sacoglossa</taxon>
        <taxon>Placobranchoidea</taxon>
        <taxon>Plakobranchidae</taxon>
        <taxon>Elysia</taxon>
    </lineage>
</organism>
<accession>A0AAV4IPJ5</accession>
<evidence type="ECO:0000256" key="1">
    <source>
        <dbReference type="SAM" id="Phobius"/>
    </source>
</evidence>
<evidence type="ECO:0000313" key="2">
    <source>
        <dbReference type="EMBL" id="GFS11845.1"/>
    </source>
</evidence>
<dbReference type="AlphaFoldDB" id="A0AAV4IPJ5"/>
<keyword evidence="1" id="KW-1133">Transmembrane helix</keyword>
<keyword evidence="1" id="KW-0812">Transmembrane</keyword>
<sequence length="75" mass="8658">MEADDAEDKIDPSLWWYWFWWECLMILCPATHYPAVVVVVVVVVVAVVVDADAMIKKRLYSLSSLAIMQKLPLIY</sequence>
<reference evidence="2 3" key="1">
    <citation type="journal article" date="2021" name="Elife">
        <title>Chloroplast acquisition without the gene transfer in kleptoplastic sea slugs, Plakobranchus ocellatus.</title>
        <authorList>
            <person name="Maeda T."/>
            <person name="Takahashi S."/>
            <person name="Yoshida T."/>
            <person name="Shimamura S."/>
            <person name="Takaki Y."/>
            <person name="Nagai Y."/>
            <person name="Toyoda A."/>
            <person name="Suzuki Y."/>
            <person name="Arimoto A."/>
            <person name="Ishii H."/>
            <person name="Satoh N."/>
            <person name="Nishiyama T."/>
            <person name="Hasebe M."/>
            <person name="Maruyama T."/>
            <person name="Minagawa J."/>
            <person name="Obokata J."/>
            <person name="Shigenobu S."/>
        </authorList>
    </citation>
    <scope>NUCLEOTIDE SEQUENCE [LARGE SCALE GENOMIC DNA]</scope>
</reference>
<dbReference type="EMBL" id="BMAT01006393">
    <property type="protein sequence ID" value="GFS11845.1"/>
    <property type="molecule type" value="Genomic_DNA"/>
</dbReference>
<gene>
    <name evidence="2" type="ORF">ElyMa_003096200</name>
</gene>
<feature type="transmembrane region" description="Helical" evidence="1">
    <location>
        <begin position="18"/>
        <end position="49"/>
    </location>
</feature>
<evidence type="ECO:0000313" key="3">
    <source>
        <dbReference type="Proteomes" id="UP000762676"/>
    </source>
</evidence>
<keyword evidence="3" id="KW-1185">Reference proteome</keyword>
<dbReference type="Proteomes" id="UP000762676">
    <property type="component" value="Unassembled WGS sequence"/>
</dbReference>
<proteinExistence type="predicted"/>
<protein>
    <submittedName>
        <fullName evidence="2">Uncharacterized protein</fullName>
    </submittedName>
</protein>
<name>A0AAV4IPJ5_9GAST</name>
<keyword evidence="1" id="KW-0472">Membrane</keyword>